<keyword evidence="4" id="KW-0732">Signal</keyword>
<proteinExistence type="predicted"/>
<keyword evidence="1" id="KW-0479">Metal-binding</keyword>
<dbReference type="eggNOG" id="KOG0027">
    <property type="taxonomic scope" value="Eukaryota"/>
</dbReference>
<sequence length="202" mass="22739">MEFTLASIISNLLVLQLRYLNGETENFFSKVKFTLQTLQNSVSVKWSKTQFIADHTATSDETRVLHVACCNKTTLDDELHVSEIDWTVSRVLGGKENFYLEGNNGNQSSSGLCTSEDDLVGLFDDEEPSFEEIKETFEVFDANKDGFIDACELQRVLVCVFGLEGSGCNLEECKRMIKSFDANGDGLIDFQEFVIFMEKCLC</sequence>
<dbReference type="InterPro" id="IPR018247">
    <property type="entry name" value="EF_Hand_1_Ca_BS"/>
</dbReference>
<dbReference type="SUPFAM" id="SSF47473">
    <property type="entry name" value="EF-hand"/>
    <property type="match status" value="1"/>
</dbReference>
<name>A0A022Q442_ERYGU</name>
<organism evidence="6 7">
    <name type="scientific">Erythranthe guttata</name>
    <name type="common">Yellow monkey flower</name>
    <name type="synonym">Mimulus guttatus</name>
    <dbReference type="NCBI Taxonomy" id="4155"/>
    <lineage>
        <taxon>Eukaryota</taxon>
        <taxon>Viridiplantae</taxon>
        <taxon>Streptophyta</taxon>
        <taxon>Embryophyta</taxon>
        <taxon>Tracheophyta</taxon>
        <taxon>Spermatophyta</taxon>
        <taxon>Magnoliopsida</taxon>
        <taxon>eudicotyledons</taxon>
        <taxon>Gunneridae</taxon>
        <taxon>Pentapetalae</taxon>
        <taxon>asterids</taxon>
        <taxon>lamiids</taxon>
        <taxon>Lamiales</taxon>
        <taxon>Phrymaceae</taxon>
        <taxon>Erythranthe</taxon>
    </lineage>
</organism>
<dbReference type="Gene3D" id="1.10.238.10">
    <property type="entry name" value="EF-hand"/>
    <property type="match status" value="1"/>
</dbReference>
<reference evidence="6 7" key="1">
    <citation type="journal article" date="2013" name="Proc. Natl. Acad. Sci. U.S.A.">
        <title>Fine-scale variation in meiotic recombination in Mimulus inferred from population shotgun sequencing.</title>
        <authorList>
            <person name="Hellsten U."/>
            <person name="Wright K.M."/>
            <person name="Jenkins J."/>
            <person name="Shu S."/>
            <person name="Yuan Y."/>
            <person name="Wessler S.R."/>
            <person name="Schmutz J."/>
            <person name="Willis J.H."/>
            <person name="Rokhsar D.S."/>
        </authorList>
    </citation>
    <scope>NUCLEOTIDE SEQUENCE [LARGE SCALE GENOMIC DNA]</scope>
    <source>
        <strain evidence="7">cv. DUN x IM62</strain>
    </source>
</reference>
<keyword evidence="2" id="KW-0677">Repeat</keyword>
<dbReference type="Pfam" id="PF13499">
    <property type="entry name" value="EF-hand_7"/>
    <property type="match status" value="1"/>
</dbReference>
<dbReference type="AlphaFoldDB" id="A0A022Q442"/>
<feature type="signal peptide" evidence="4">
    <location>
        <begin position="1"/>
        <end position="22"/>
    </location>
</feature>
<dbReference type="InterPro" id="IPR011992">
    <property type="entry name" value="EF-hand-dom_pair"/>
</dbReference>
<evidence type="ECO:0000259" key="5">
    <source>
        <dbReference type="PROSITE" id="PS50222"/>
    </source>
</evidence>
<dbReference type="GO" id="GO:0005509">
    <property type="term" value="F:calcium ion binding"/>
    <property type="evidence" value="ECO:0000318"/>
    <property type="project" value="GO_Central"/>
</dbReference>
<evidence type="ECO:0000256" key="2">
    <source>
        <dbReference type="ARBA" id="ARBA00022737"/>
    </source>
</evidence>
<dbReference type="SMART" id="SM00054">
    <property type="entry name" value="EFh"/>
    <property type="match status" value="2"/>
</dbReference>
<evidence type="ECO:0000256" key="1">
    <source>
        <dbReference type="ARBA" id="ARBA00022723"/>
    </source>
</evidence>
<dbReference type="Proteomes" id="UP000030748">
    <property type="component" value="Unassembled WGS sequence"/>
</dbReference>
<dbReference type="KEGG" id="egt:105974663"/>
<evidence type="ECO:0000256" key="3">
    <source>
        <dbReference type="ARBA" id="ARBA00022837"/>
    </source>
</evidence>
<evidence type="ECO:0000313" key="6">
    <source>
        <dbReference type="EMBL" id="EYU22409.1"/>
    </source>
</evidence>
<keyword evidence="7" id="KW-1185">Reference proteome</keyword>
<dbReference type="CDD" id="cd00051">
    <property type="entry name" value="EFh"/>
    <property type="match status" value="1"/>
</dbReference>
<feature type="domain" description="EF-hand" evidence="5">
    <location>
        <begin position="168"/>
        <end position="202"/>
    </location>
</feature>
<dbReference type="InterPro" id="IPR039647">
    <property type="entry name" value="EF_hand_pair_protein_CML-like"/>
</dbReference>
<feature type="domain" description="EF-hand" evidence="5">
    <location>
        <begin position="128"/>
        <end position="163"/>
    </location>
</feature>
<dbReference type="PROSITE" id="PS00018">
    <property type="entry name" value="EF_HAND_1"/>
    <property type="match status" value="2"/>
</dbReference>
<dbReference type="STRING" id="4155.A0A022Q442"/>
<dbReference type="PROSITE" id="PS50222">
    <property type="entry name" value="EF_HAND_2"/>
    <property type="match status" value="2"/>
</dbReference>
<evidence type="ECO:0000313" key="7">
    <source>
        <dbReference type="Proteomes" id="UP000030748"/>
    </source>
</evidence>
<dbReference type="PhylomeDB" id="A0A022Q442"/>
<dbReference type="OrthoDB" id="26525at2759"/>
<feature type="chain" id="PRO_5001503837" description="EF-hand domain-containing protein" evidence="4">
    <location>
        <begin position="23"/>
        <end position="202"/>
    </location>
</feature>
<evidence type="ECO:0000256" key="4">
    <source>
        <dbReference type="SAM" id="SignalP"/>
    </source>
</evidence>
<dbReference type="InterPro" id="IPR002048">
    <property type="entry name" value="EF_hand_dom"/>
</dbReference>
<dbReference type="PANTHER" id="PTHR10891">
    <property type="entry name" value="EF-HAND CALCIUM-BINDING DOMAIN CONTAINING PROTEIN"/>
    <property type="match status" value="1"/>
</dbReference>
<dbReference type="FunFam" id="1.10.238.10:FF:000003">
    <property type="entry name" value="Calmodulin A"/>
    <property type="match status" value="1"/>
</dbReference>
<keyword evidence="3" id="KW-0106">Calcium</keyword>
<gene>
    <name evidence="6" type="ORF">MIMGU_mgv1a014043mg</name>
</gene>
<accession>A0A022Q442</accession>
<protein>
    <recommendedName>
        <fullName evidence="5">EF-hand domain-containing protein</fullName>
    </recommendedName>
</protein>
<dbReference type="EMBL" id="KI632201">
    <property type="protein sequence ID" value="EYU22409.1"/>
    <property type="molecule type" value="Genomic_DNA"/>
</dbReference>